<sequence>MHTHAATRSRDLKRVGALTALRALEERAQPSLDRLCALAGNIFGVPISFVSLIDADTQWVKAASGIAAARPMPRAQTFCDHTIAADGILVVPDAREDARFKHLPVVTDGVGIRFYAGAPVRAEPGLPVGAMCIVDLVPRELAPHEAALLERLAEVAAEEIRCGKEALDAADERKALEEARLASEQRDRDIEAQRQRMSRAESFGMSGSWEADLATGRLTWSEGLFRLLGLEPDCGIDPATAFRERVHPDDIHLLDRSIELVAEGQGFSHEIRIVTSDGAVRHLASHGDTMDGPDGRPAKMVGVLLDVTDQRRAHEEAREARAQLEAVLGSTTDCVLVVDRDWRVTYMNERCRSFIEAQRSLEVGDYFWDAYPEHRGTEFEIQYNKALQTGVPSKFEAYLPSHSAWVEIGAFPSPRGLSIFFRDITDQRLAREKLLHLAHHDPLTGLPNRTRFKAELRRRLATGGDAAVLLVDLDGFKDVNDTLGHHVGDQLLREVADRLRLAVGSEGSLARLGGDEFALATNAHADDEGVIACGERIVDCLRAPFSLEGQEVPLGASVGAAAARTVGTVAGELFKAADVALYRAKADGGAAVRLFEPAMLERVRARQSLKVDLAGALEHGEFALAYQPILDLASGRACAAEALLRWNHPVRGSVSPADFVPLAEETGSIVAIGEWVLKEACREALEWPPHTSVAVNVSPVQFRSGTLPLAVAAILVRSGLDPRRLELEITESVLLRDSEANLKVLHALKEIGVRIALDDFGTGFSSLSYLRSFPFDKLKLDRSFVSEIGCSPQSEAIVRAAGEMGRAMSMTTTAEGVETSEQLRWLLAHGWSQAQGYFIGRPSPAFEVRSHLRRPAQRPILQRAG</sequence>
<protein>
    <submittedName>
        <fullName evidence="1">EAL domain-containing protein</fullName>
    </submittedName>
</protein>
<evidence type="ECO:0000313" key="2">
    <source>
        <dbReference type="Proteomes" id="UP001163223"/>
    </source>
</evidence>
<reference evidence="1" key="1">
    <citation type="submission" date="2022-11" db="EMBL/GenBank/DDBJ databases">
        <title>beta-Carotene-producing bacterium, Jeongeuplla avenae sp. nov., alleviates the salt stress of Arabidopsis seedlings.</title>
        <authorList>
            <person name="Jiang L."/>
            <person name="Lee J."/>
        </authorList>
    </citation>
    <scope>NUCLEOTIDE SEQUENCE</scope>
    <source>
        <strain evidence="1">DY_R2A_6</strain>
    </source>
</reference>
<dbReference type="Proteomes" id="UP001163223">
    <property type="component" value="Chromosome"/>
</dbReference>
<accession>A0ACD4NXX0</accession>
<name>A0ACD4NXX0_9HYPH</name>
<keyword evidence="2" id="KW-1185">Reference proteome</keyword>
<evidence type="ECO:0000313" key="1">
    <source>
        <dbReference type="EMBL" id="WAJ31294.1"/>
    </source>
</evidence>
<organism evidence="1 2">
    <name type="scientific">Antarcticirhabdus aurantiaca</name>
    <dbReference type="NCBI Taxonomy" id="2606717"/>
    <lineage>
        <taxon>Bacteria</taxon>
        <taxon>Pseudomonadati</taxon>
        <taxon>Pseudomonadota</taxon>
        <taxon>Alphaproteobacteria</taxon>
        <taxon>Hyphomicrobiales</taxon>
        <taxon>Aurantimonadaceae</taxon>
        <taxon>Antarcticirhabdus</taxon>
    </lineage>
</organism>
<proteinExistence type="predicted"/>
<gene>
    <name evidence="1" type="ORF">OXU80_14280</name>
</gene>
<dbReference type="EMBL" id="CP113520">
    <property type="protein sequence ID" value="WAJ31294.1"/>
    <property type="molecule type" value="Genomic_DNA"/>
</dbReference>